<reference evidence="3 4" key="1">
    <citation type="submission" date="2020-06" db="EMBL/GenBank/DDBJ databases">
        <authorList>
            <person name="Li R."/>
            <person name="Bekaert M."/>
        </authorList>
    </citation>
    <scope>NUCLEOTIDE SEQUENCE [LARGE SCALE GENOMIC DNA]</scope>
    <source>
        <strain evidence="4">wild</strain>
    </source>
</reference>
<proteinExistence type="predicted"/>
<dbReference type="AlphaFoldDB" id="A0A6J8E349"/>
<accession>A0A6J8E349</accession>
<evidence type="ECO:0000259" key="2">
    <source>
        <dbReference type="Pfam" id="PF01403"/>
    </source>
</evidence>
<dbReference type="Gene3D" id="2.130.10.10">
    <property type="entry name" value="YVTN repeat-like/Quinoprotein amine dehydrogenase"/>
    <property type="match status" value="1"/>
</dbReference>
<evidence type="ECO:0000313" key="4">
    <source>
        <dbReference type="Proteomes" id="UP000507470"/>
    </source>
</evidence>
<keyword evidence="1" id="KW-0732">Signal</keyword>
<organism evidence="3 4">
    <name type="scientific">Mytilus coruscus</name>
    <name type="common">Sea mussel</name>
    <dbReference type="NCBI Taxonomy" id="42192"/>
    <lineage>
        <taxon>Eukaryota</taxon>
        <taxon>Metazoa</taxon>
        <taxon>Spiralia</taxon>
        <taxon>Lophotrochozoa</taxon>
        <taxon>Mollusca</taxon>
        <taxon>Bivalvia</taxon>
        <taxon>Autobranchia</taxon>
        <taxon>Pteriomorphia</taxon>
        <taxon>Mytilida</taxon>
        <taxon>Mytiloidea</taxon>
        <taxon>Mytilidae</taxon>
        <taxon>Mytilinae</taxon>
        <taxon>Mytilus</taxon>
    </lineage>
</organism>
<dbReference type="Proteomes" id="UP000507470">
    <property type="component" value="Unassembled WGS sequence"/>
</dbReference>
<sequence>MPLHTVSGLWIIILTLTSEFSCSGEKSYRNKNEKFINLAVSTDYVYIGGETSLIHLNSSLKPIKTIKQLDLQDQTIQYKNWLLTVYNNEILIECSYKFKDEKFDELSRCRNYKLDLNYFDNESKELKIKQPSAMRYVTSTMENADILMIASSSCLIHTSNENCNAISSYKFEETLGELSSFVYVTYRDEAKHVNFKTLFEIDKYIYVLFNNFNPQERHSKLGKICTSFTDAKYCPYEDTKIQCIHNTKVYTDAQDAVSWKGYIYIAFNDDSSSVICRYNLVDIKAKLKKSRQTRLECPYAAENNYFKEDVLQYSGKNYCFNKSTQLCQGMIQVPCPEVTDDLVGFCNNHFFGPVQGKLILLNDMIIFSEDNSVSGAVVKLGALPFYNHAVIYAGTTTGKIGKNLTGRAQTGINLKNENTCGRSQQVLLEPEW</sequence>
<dbReference type="InterPro" id="IPR001627">
    <property type="entry name" value="Semap_dom"/>
</dbReference>
<dbReference type="InterPro" id="IPR036352">
    <property type="entry name" value="Semap_dom_sf"/>
</dbReference>
<evidence type="ECO:0000313" key="3">
    <source>
        <dbReference type="EMBL" id="CAC5414012.1"/>
    </source>
</evidence>
<feature type="domain" description="Sema" evidence="2">
    <location>
        <begin position="260"/>
        <end position="412"/>
    </location>
</feature>
<name>A0A6J8E349_MYTCO</name>
<feature type="signal peptide" evidence="1">
    <location>
        <begin position="1"/>
        <end position="24"/>
    </location>
</feature>
<dbReference type="EMBL" id="CACVKT020008309">
    <property type="protein sequence ID" value="CAC5414012.1"/>
    <property type="molecule type" value="Genomic_DNA"/>
</dbReference>
<dbReference type="SUPFAM" id="SSF101912">
    <property type="entry name" value="Sema domain"/>
    <property type="match status" value="1"/>
</dbReference>
<gene>
    <name evidence="3" type="ORF">MCOR_46860</name>
</gene>
<protein>
    <recommendedName>
        <fullName evidence="2">Sema domain-containing protein</fullName>
    </recommendedName>
</protein>
<dbReference type="InterPro" id="IPR015943">
    <property type="entry name" value="WD40/YVTN_repeat-like_dom_sf"/>
</dbReference>
<keyword evidence="4" id="KW-1185">Reference proteome</keyword>
<feature type="chain" id="PRO_5026845343" description="Sema domain-containing protein" evidence="1">
    <location>
        <begin position="25"/>
        <end position="432"/>
    </location>
</feature>
<dbReference type="OrthoDB" id="6198518at2759"/>
<evidence type="ECO:0000256" key="1">
    <source>
        <dbReference type="SAM" id="SignalP"/>
    </source>
</evidence>
<dbReference type="Pfam" id="PF01403">
    <property type="entry name" value="Sema"/>
    <property type="match status" value="1"/>
</dbReference>